<keyword evidence="2" id="KW-1185">Reference proteome</keyword>
<comment type="caution">
    <text evidence="1">The sequence shown here is derived from an EMBL/GenBank/DDBJ whole genome shotgun (WGS) entry which is preliminary data.</text>
</comment>
<dbReference type="EMBL" id="JACAZF010000011">
    <property type="protein sequence ID" value="KAF7292749.1"/>
    <property type="molecule type" value="Genomic_DNA"/>
</dbReference>
<organism evidence="1 2">
    <name type="scientific">Mycena indigotica</name>
    <dbReference type="NCBI Taxonomy" id="2126181"/>
    <lineage>
        <taxon>Eukaryota</taxon>
        <taxon>Fungi</taxon>
        <taxon>Dikarya</taxon>
        <taxon>Basidiomycota</taxon>
        <taxon>Agaricomycotina</taxon>
        <taxon>Agaricomycetes</taxon>
        <taxon>Agaricomycetidae</taxon>
        <taxon>Agaricales</taxon>
        <taxon>Marasmiineae</taxon>
        <taxon>Mycenaceae</taxon>
        <taxon>Mycena</taxon>
    </lineage>
</organism>
<dbReference type="GeneID" id="59350767"/>
<gene>
    <name evidence="1" type="ORF">MIND_01173400</name>
</gene>
<name>A0A8H6VYF3_9AGAR</name>
<evidence type="ECO:0000313" key="2">
    <source>
        <dbReference type="Proteomes" id="UP000636479"/>
    </source>
</evidence>
<dbReference type="RefSeq" id="XP_037215177.1">
    <property type="nucleotide sequence ID" value="XM_037368251.1"/>
</dbReference>
<dbReference type="Proteomes" id="UP000636479">
    <property type="component" value="Unassembled WGS sequence"/>
</dbReference>
<evidence type="ECO:0000313" key="1">
    <source>
        <dbReference type="EMBL" id="KAF7292749.1"/>
    </source>
</evidence>
<accession>A0A8H6VYF3</accession>
<sequence length="198" mass="22231">MLSTCYSNWNQRKVAEKTTKRGRAVLVVEFKEVSQHFTQNATVVYSTFVNVQRSGYPPHSRCPRCLRERRQRPVLVVDHALLHEPHPDTCAVASNPVRQRIEHGAALLDDRMQLREAVLARNPAAPPVPMKNRRIWGVAELTDTAAMTVLGRTSEAGTRTVWADKSPPNARGPLTEYSSMLLSTFWNHKRVSSPAPVA</sequence>
<dbReference type="AlphaFoldDB" id="A0A8H6VYF3"/>
<proteinExistence type="predicted"/>
<protein>
    <submittedName>
        <fullName evidence="1">Uncharacterized protein</fullName>
    </submittedName>
</protein>
<reference evidence="1" key="1">
    <citation type="submission" date="2020-05" db="EMBL/GenBank/DDBJ databases">
        <title>Mycena genomes resolve the evolution of fungal bioluminescence.</title>
        <authorList>
            <person name="Tsai I.J."/>
        </authorList>
    </citation>
    <scope>NUCLEOTIDE SEQUENCE</scope>
    <source>
        <strain evidence="1">171206Taipei</strain>
    </source>
</reference>